<dbReference type="EMBL" id="BMTP01000041">
    <property type="protein sequence ID" value="GGU68968.1"/>
    <property type="molecule type" value="Genomic_DNA"/>
</dbReference>
<reference evidence="3" key="2">
    <citation type="submission" date="2020-09" db="EMBL/GenBank/DDBJ databases">
        <authorList>
            <person name="Sun Q."/>
            <person name="Ohkuma M."/>
        </authorList>
    </citation>
    <scope>NUCLEOTIDE SEQUENCE</scope>
    <source>
        <strain evidence="3">JCM 4391</strain>
    </source>
</reference>
<evidence type="ECO:0000256" key="1">
    <source>
        <dbReference type="SAM" id="MobiDB-lite"/>
    </source>
</evidence>
<feature type="region of interest" description="Disordered" evidence="1">
    <location>
        <begin position="90"/>
        <end position="164"/>
    </location>
</feature>
<feature type="compositionally biased region" description="Basic residues" evidence="1">
    <location>
        <begin position="295"/>
        <end position="304"/>
    </location>
</feature>
<organism evidence="3 4">
    <name type="scientific">Streptomyces lavendofoliae</name>
    <dbReference type="NCBI Taxonomy" id="67314"/>
    <lineage>
        <taxon>Bacteria</taxon>
        <taxon>Bacillati</taxon>
        <taxon>Actinomycetota</taxon>
        <taxon>Actinomycetes</taxon>
        <taxon>Kitasatosporales</taxon>
        <taxon>Streptomycetaceae</taxon>
        <taxon>Streptomyces</taxon>
    </lineage>
</organism>
<accession>A0A918I4Y3</accession>
<keyword evidence="2" id="KW-0472">Membrane</keyword>
<feature type="compositionally biased region" description="Basic and acidic residues" evidence="1">
    <location>
        <begin position="232"/>
        <end position="242"/>
    </location>
</feature>
<gene>
    <name evidence="3" type="ORF">GCM10010274_66470</name>
</gene>
<feature type="region of interest" description="Disordered" evidence="1">
    <location>
        <begin position="189"/>
        <end position="304"/>
    </location>
</feature>
<feature type="compositionally biased region" description="Low complexity" evidence="1">
    <location>
        <begin position="213"/>
        <end position="231"/>
    </location>
</feature>
<feature type="compositionally biased region" description="Basic and acidic residues" evidence="1">
    <location>
        <begin position="368"/>
        <end position="379"/>
    </location>
</feature>
<dbReference type="AlphaFoldDB" id="A0A918I4Y3"/>
<feature type="compositionally biased region" description="Low complexity" evidence="1">
    <location>
        <begin position="132"/>
        <end position="143"/>
    </location>
</feature>
<feature type="compositionally biased region" description="Pro residues" evidence="1">
    <location>
        <begin position="13"/>
        <end position="25"/>
    </location>
</feature>
<feature type="compositionally biased region" description="Low complexity" evidence="1">
    <location>
        <begin position="99"/>
        <end position="109"/>
    </location>
</feature>
<name>A0A918I4Y3_9ACTN</name>
<feature type="region of interest" description="Disordered" evidence="1">
    <location>
        <begin position="368"/>
        <end position="424"/>
    </location>
</feature>
<keyword evidence="4" id="KW-1185">Reference proteome</keyword>
<feature type="region of interest" description="Disordered" evidence="1">
    <location>
        <begin position="1"/>
        <end position="41"/>
    </location>
</feature>
<dbReference type="Proteomes" id="UP000636661">
    <property type="component" value="Unassembled WGS sequence"/>
</dbReference>
<evidence type="ECO:0000256" key="2">
    <source>
        <dbReference type="SAM" id="Phobius"/>
    </source>
</evidence>
<feature type="compositionally biased region" description="Acidic residues" evidence="1">
    <location>
        <begin position="380"/>
        <end position="395"/>
    </location>
</feature>
<evidence type="ECO:0000313" key="4">
    <source>
        <dbReference type="Proteomes" id="UP000636661"/>
    </source>
</evidence>
<proteinExistence type="predicted"/>
<keyword evidence="2" id="KW-1133">Transmembrane helix</keyword>
<feature type="compositionally biased region" description="Low complexity" evidence="1">
    <location>
        <begin position="26"/>
        <end position="35"/>
    </location>
</feature>
<evidence type="ECO:0000313" key="3">
    <source>
        <dbReference type="EMBL" id="GGU68968.1"/>
    </source>
</evidence>
<reference evidence="3" key="1">
    <citation type="journal article" date="2014" name="Int. J. Syst. Evol. Microbiol.">
        <title>Complete genome sequence of Corynebacterium casei LMG S-19264T (=DSM 44701T), isolated from a smear-ripened cheese.</title>
        <authorList>
            <consortium name="US DOE Joint Genome Institute (JGI-PGF)"/>
            <person name="Walter F."/>
            <person name="Albersmeier A."/>
            <person name="Kalinowski J."/>
            <person name="Ruckert C."/>
        </authorList>
    </citation>
    <scope>NUCLEOTIDE SEQUENCE</scope>
    <source>
        <strain evidence="3">JCM 4391</strain>
    </source>
</reference>
<comment type="caution">
    <text evidence="3">The sequence shown here is derived from an EMBL/GenBank/DDBJ whole genome shotgun (WGS) entry which is preliminary data.</text>
</comment>
<feature type="transmembrane region" description="Helical" evidence="2">
    <location>
        <begin position="321"/>
        <end position="341"/>
    </location>
</feature>
<protein>
    <submittedName>
        <fullName evidence="3">Uncharacterized protein</fullName>
    </submittedName>
</protein>
<keyword evidence="2" id="KW-0812">Transmembrane</keyword>
<feature type="transmembrane region" description="Helical" evidence="2">
    <location>
        <begin position="60"/>
        <end position="88"/>
    </location>
</feature>
<feature type="compositionally biased region" description="Basic and acidic residues" evidence="1">
    <location>
        <begin position="272"/>
        <end position="284"/>
    </location>
</feature>
<sequence length="537" mass="55826">MTDTTITTEAGPQAPPDPTPPPEPEPTAAAPASAESVEHTPGGWPVVPLAVTGTNTTASLLAAASLVGGPVALALAATGAVVLGTAAASRKARQQSKPASNARRSNRAATPRGATTRSGARPGSARRLVPWARSGNAGTTRTAGRGHKTSQGGQGGRGMAGHRAAVPSALRKPLSSPDGRNGAVRAAGLSAATSGKARGGRVQQIKALRDSARSSAPSRAAQRAQTTAARRQVADARRDAKQQARTTRAAKKGPISRALAGGLNKAGAMRRAAVDRARAARDRQNGGTVDQQRAAVRKAPARKRARKALMRSAARFQGRRLLAALLGGALGLLGTITTPLGRKLGWAWLQHPGRRLYARLMHAAQDQRTARDNAIRDAQQEEEAAADAEAEDDGTEQIGDTAERPAGLVPAAPTTMPASEGEGMSGFRFEDYAAEMESAASSYEPDDCMEILAMIEGLPAALTSVANVMKILAERSDLEFPLEKEVAGSFNDAFGAVMAAVAVAEDMAPLFRQVHAQDIARHEDPRNGHQAEKGWNV</sequence>